<dbReference type="PROSITE" id="PS51372">
    <property type="entry name" value="PRD_2"/>
    <property type="match status" value="1"/>
</dbReference>
<dbReference type="SUPFAM" id="SSF63520">
    <property type="entry name" value="PTS-regulatory domain, PRD"/>
    <property type="match status" value="1"/>
</dbReference>
<keyword evidence="3" id="KW-1185">Reference proteome</keyword>
<dbReference type="InterPro" id="IPR011608">
    <property type="entry name" value="PRD"/>
</dbReference>
<evidence type="ECO:0000313" key="3">
    <source>
        <dbReference type="Proteomes" id="UP001652461"/>
    </source>
</evidence>
<gene>
    <name evidence="2" type="ORF">OCV63_07950</name>
</gene>
<comment type="caution">
    <text evidence="2">The sequence shown here is derived from an EMBL/GenBank/DDBJ whole genome shotgun (WGS) entry which is preliminary data.</text>
</comment>
<reference evidence="2 3" key="1">
    <citation type="journal article" date="2021" name="ISME Commun">
        <title>Automated analysis of genomic sequences facilitates high-throughput and comprehensive description of bacteria.</title>
        <authorList>
            <person name="Hitch T.C.A."/>
        </authorList>
    </citation>
    <scope>NUCLEOTIDE SEQUENCE [LARGE SCALE GENOMIC DNA]</scope>
    <source>
        <strain evidence="2 3">Sanger_04</strain>
    </source>
</reference>
<sequence length="667" mass="77204">MKSNKEELILSFIFQNTEFLLKDSSYDISHADAFSISIDFSMERSNVSRILNSHWKQNTLIKLKGRPTLYLSREVLEKYYPDRYIPSTISKDKSIWDYLDIRQNKEPFSSLLKYPGFSENETLYDFWTTVLHRLKTPLSNPVTLVHSKSGVSLELLYSILDKQFTAQLNLNYIKLSAEDFILQFQTYQNLITRIHEKHLNSNPVTCILDACQWLCNDAQMQLQFVAFIRYLLRDSYRNHFALSLILLWHSADSQDIPADFKPYSIAIPEYPALTYKEKMEWILFLSQRECNFLQKNLEFPVYLLEYFCAYQANTLDDVYAELRQCISNCQLQHSDLLSINLHCLSANFLNSLDGCTDSFTCIKNISQLIKEKSLFFIPGTENDYYLRLLENKIDTNGFLLQSEPSENTDVSSECSVLPILLASYGESIAEKHAIYINSFKYSISCFYIDFPKAVDEEAMLSLLYQKAREIDSGNGILLIVDDTFPFDIVARVRKEAADYITILFPLSLPLIFHVIEQMESSSFHVDMVQSTELSSKANPVNSFQDKEIMEVLSNSLVFLDCHKAVENIYPSLVSICQQLELPISYSLLIKYLFHCAFMIERVIRNEPLAYKKLASMSNLQEHIFAIVEKNIQSFNNTFSIAIPASETARLSEIFEEYLLNVENEEAF</sequence>
<dbReference type="InterPro" id="IPR036634">
    <property type="entry name" value="PRD_sf"/>
</dbReference>
<proteinExistence type="predicted"/>
<protein>
    <submittedName>
        <fullName evidence="2">PRD domain-containing protein</fullName>
    </submittedName>
</protein>
<organism evidence="2 3">
    <name type="scientific">Laedolimicola ammoniilytica</name>
    <dbReference type="NCBI Taxonomy" id="2981771"/>
    <lineage>
        <taxon>Bacteria</taxon>
        <taxon>Bacillati</taxon>
        <taxon>Bacillota</taxon>
        <taxon>Clostridia</taxon>
        <taxon>Lachnospirales</taxon>
        <taxon>Lachnospiraceae</taxon>
        <taxon>Laedolimicola</taxon>
    </lineage>
</organism>
<feature type="domain" description="PRD" evidence="1">
    <location>
        <begin position="559"/>
        <end position="664"/>
    </location>
</feature>
<dbReference type="Gene3D" id="3.40.50.510">
    <property type="entry name" value="Phosphotransferase system, mannose-type IIA component"/>
    <property type="match status" value="1"/>
</dbReference>
<dbReference type="InterPro" id="IPR036662">
    <property type="entry name" value="PTS_EIIA_man-typ_sf"/>
</dbReference>
<dbReference type="Proteomes" id="UP001652461">
    <property type="component" value="Unassembled WGS sequence"/>
</dbReference>
<evidence type="ECO:0000313" key="2">
    <source>
        <dbReference type="EMBL" id="MCU6696829.1"/>
    </source>
</evidence>
<dbReference type="EMBL" id="JAOQKC010000009">
    <property type="protein sequence ID" value="MCU6696829.1"/>
    <property type="molecule type" value="Genomic_DNA"/>
</dbReference>
<dbReference type="RefSeq" id="WP_158363314.1">
    <property type="nucleotide sequence ID" value="NZ_JAOQKC010000009.1"/>
</dbReference>
<evidence type="ECO:0000259" key="1">
    <source>
        <dbReference type="PROSITE" id="PS51372"/>
    </source>
</evidence>
<name>A0ABT2RWZ0_9FIRM</name>
<dbReference type="Pfam" id="PF00874">
    <property type="entry name" value="PRD"/>
    <property type="match status" value="1"/>
</dbReference>
<accession>A0ABT2RWZ0</accession>
<dbReference type="Gene3D" id="1.10.1790.10">
    <property type="entry name" value="PRD domain"/>
    <property type="match status" value="1"/>
</dbReference>